<organism evidence="3">
    <name type="scientific">Ixodes ricinus</name>
    <name type="common">Common tick</name>
    <name type="synonym">Acarus ricinus</name>
    <dbReference type="NCBI Taxonomy" id="34613"/>
    <lineage>
        <taxon>Eukaryota</taxon>
        <taxon>Metazoa</taxon>
        <taxon>Ecdysozoa</taxon>
        <taxon>Arthropoda</taxon>
        <taxon>Chelicerata</taxon>
        <taxon>Arachnida</taxon>
        <taxon>Acari</taxon>
        <taxon>Parasitiformes</taxon>
        <taxon>Ixodida</taxon>
        <taxon>Ixodoidea</taxon>
        <taxon>Ixodidae</taxon>
        <taxon>Ixodinae</taxon>
        <taxon>Ixodes</taxon>
    </lineage>
</organism>
<feature type="chain" id="PRO_5025561400" evidence="2">
    <location>
        <begin position="18"/>
        <end position="128"/>
    </location>
</feature>
<protein>
    <submittedName>
        <fullName evidence="3">Putative secreted protein</fullName>
    </submittedName>
</protein>
<evidence type="ECO:0000256" key="1">
    <source>
        <dbReference type="SAM" id="MobiDB-lite"/>
    </source>
</evidence>
<feature type="region of interest" description="Disordered" evidence="1">
    <location>
        <begin position="31"/>
        <end position="67"/>
    </location>
</feature>
<proteinExistence type="predicted"/>
<sequence length="128" mass="13534">MQKHGVAPTVLATLCHAGTCCYNCGEGPTVSKPAINQRRTNGTPRRATCSRADSTVGTNDVSRVDPTFARHPVVVELSRNRNAPSRRASKKPPEQRTITRLKTSKLAAQALGVATSADVTNPQGLGAT</sequence>
<reference evidence="3" key="1">
    <citation type="submission" date="2019-12" db="EMBL/GenBank/DDBJ databases">
        <title>An insight into the sialome of adult female Ixodes ricinus ticks feeding for 6 days.</title>
        <authorList>
            <person name="Perner J."/>
            <person name="Ribeiro J.M.C."/>
        </authorList>
    </citation>
    <scope>NUCLEOTIDE SEQUENCE</scope>
    <source>
        <strain evidence="3">Semi-engorged</strain>
        <tissue evidence="3">Salivary glands</tissue>
    </source>
</reference>
<evidence type="ECO:0000313" key="3">
    <source>
        <dbReference type="EMBL" id="MXU91991.1"/>
    </source>
</evidence>
<feature type="compositionally biased region" description="Polar residues" evidence="1">
    <location>
        <begin position="51"/>
        <end position="61"/>
    </location>
</feature>
<evidence type="ECO:0000256" key="2">
    <source>
        <dbReference type="SAM" id="SignalP"/>
    </source>
</evidence>
<dbReference type="EMBL" id="GIFC01009908">
    <property type="protein sequence ID" value="MXU91991.1"/>
    <property type="molecule type" value="Transcribed_RNA"/>
</dbReference>
<dbReference type="AlphaFoldDB" id="A0A6B0UR49"/>
<feature type="region of interest" description="Disordered" evidence="1">
    <location>
        <begin position="79"/>
        <end position="102"/>
    </location>
</feature>
<accession>A0A6B0UR49</accession>
<keyword evidence="2" id="KW-0732">Signal</keyword>
<feature type="signal peptide" evidence="2">
    <location>
        <begin position="1"/>
        <end position="17"/>
    </location>
</feature>
<name>A0A6B0UR49_IXORI</name>